<reference evidence="2 3" key="1">
    <citation type="journal article" date="2021" name="Elife">
        <title>Chloroplast acquisition without the gene transfer in kleptoplastic sea slugs, Plakobranchus ocellatus.</title>
        <authorList>
            <person name="Maeda T."/>
            <person name="Takahashi S."/>
            <person name="Yoshida T."/>
            <person name="Shimamura S."/>
            <person name="Takaki Y."/>
            <person name="Nagai Y."/>
            <person name="Toyoda A."/>
            <person name="Suzuki Y."/>
            <person name="Arimoto A."/>
            <person name="Ishii H."/>
            <person name="Satoh N."/>
            <person name="Nishiyama T."/>
            <person name="Hasebe M."/>
            <person name="Maruyama T."/>
            <person name="Minagawa J."/>
            <person name="Obokata J."/>
            <person name="Shigenobu S."/>
        </authorList>
    </citation>
    <scope>NUCLEOTIDE SEQUENCE [LARGE SCALE GENOMIC DNA]</scope>
</reference>
<dbReference type="Proteomes" id="UP000735302">
    <property type="component" value="Unassembled WGS sequence"/>
</dbReference>
<proteinExistence type="predicted"/>
<protein>
    <submittedName>
        <fullName evidence="2">Uncharacterized protein</fullName>
    </submittedName>
</protein>
<feature type="compositionally biased region" description="Acidic residues" evidence="1">
    <location>
        <begin position="41"/>
        <end position="79"/>
    </location>
</feature>
<feature type="compositionally biased region" description="Basic and acidic residues" evidence="1">
    <location>
        <begin position="1"/>
        <end position="40"/>
    </location>
</feature>
<name>A0AAV4C6F0_9GAST</name>
<evidence type="ECO:0000313" key="3">
    <source>
        <dbReference type="Proteomes" id="UP000735302"/>
    </source>
</evidence>
<comment type="caution">
    <text evidence="2">The sequence shown here is derived from an EMBL/GenBank/DDBJ whole genome shotgun (WGS) entry which is preliminary data.</text>
</comment>
<dbReference type="EMBL" id="BLXT01006003">
    <property type="protein sequence ID" value="GFO28129.1"/>
    <property type="molecule type" value="Genomic_DNA"/>
</dbReference>
<gene>
    <name evidence="2" type="ORF">PoB_005463400</name>
</gene>
<accession>A0AAV4C6F0</accession>
<sequence length="88" mass="10384">MSQQEGRREKRRKNGEQNKGRGKMGKESNELHEKKYRLCDGDDIDDDDDEDDDNDDVDDDEDDDDDDHVDDDEDDDDDNNEHFSFIET</sequence>
<dbReference type="AlphaFoldDB" id="A0AAV4C6F0"/>
<feature type="region of interest" description="Disordered" evidence="1">
    <location>
        <begin position="1"/>
        <end position="88"/>
    </location>
</feature>
<organism evidence="2 3">
    <name type="scientific">Plakobranchus ocellatus</name>
    <dbReference type="NCBI Taxonomy" id="259542"/>
    <lineage>
        <taxon>Eukaryota</taxon>
        <taxon>Metazoa</taxon>
        <taxon>Spiralia</taxon>
        <taxon>Lophotrochozoa</taxon>
        <taxon>Mollusca</taxon>
        <taxon>Gastropoda</taxon>
        <taxon>Heterobranchia</taxon>
        <taxon>Euthyneura</taxon>
        <taxon>Panpulmonata</taxon>
        <taxon>Sacoglossa</taxon>
        <taxon>Placobranchoidea</taxon>
        <taxon>Plakobranchidae</taxon>
        <taxon>Plakobranchus</taxon>
    </lineage>
</organism>
<evidence type="ECO:0000256" key="1">
    <source>
        <dbReference type="SAM" id="MobiDB-lite"/>
    </source>
</evidence>
<keyword evidence="3" id="KW-1185">Reference proteome</keyword>
<evidence type="ECO:0000313" key="2">
    <source>
        <dbReference type="EMBL" id="GFO28129.1"/>
    </source>
</evidence>